<dbReference type="AlphaFoldDB" id="A0A1G7QFZ8"/>
<feature type="domain" description="PucR C-terminal helix-turn-helix" evidence="1">
    <location>
        <begin position="288"/>
        <end position="342"/>
    </location>
</feature>
<evidence type="ECO:0000313" key="3">
    <source>
        <dbReference type="Proteomes" id="UP000198967"/>
    </source>
</evidence>
<reference evidence="2 3" key="1">
    <citation type="submission" date="2016-10" db="EMBL/GenBank/DDBJ databases">
        <authorList>
            <person name="de Groot N.N."/>
        </authorList>
    </citation>
    <scope>NUCLEOTIDE SEQUENCE [LARGE SCALE GENOMIC DNA]</scope>
    <source>
        <strain evidence="2 3">CGMCC 4.3143</strain>
    </source>
</reference>
<dbReference type="Pfam" id="PF13556">
    <property type="entry name" value="HTH_30"/>
    <property type="match status" value="1"/>
</dbReference>
<dbReference type="EMBL" id="FNBE01000008">
    <property type="protein sequence ID" value="SDF96510.1"/>
    <property type="molecule type" value="Genomic_DNA"/>
</dbReference>
<evidence type="ECO:0000313" key="2">
    <source>
        <dbReference type="EMBL" id="SDF96510.1"/>
    </source>
</evidence>
<dbReference type="InterPro" id="IPR042070">
    <property type="entry name" value="PucR_C-HTH_sf"/>
</dbReference>
<organism evidence="2 3">
    <name type="scientific">Pseudonocardia oroxyli</name>
    <dbReference type="NCBI Taxonomy" id="366584"/>
    <lineage>
        <taxon>Bacteria</taxon>
        <taxon>Bacillati</taxon>
        <taxon>Actinomycetota</taxon>
        <taxon>Actinomycetes</taxon>
        <taxon>Pseudonocardiales</taxon>
        <taxon>Pseudonocardiaceae</taxon>
        <taxon>Pseudonocardia</taxon>
    </lineage>
</organism>
<keyword evidence="3" id="KW-1185">Reference proteome</keyword>
<protein>
    <submittedName>
        <fullName evidence="2">Methyl acetate hydrolase</fullName>
    </submittedName>
</protein>
<accession>A0A1G7QFZ8</accession>
<dbReference type="Proteomes" id="UP000198967">
    <property type="component" value="Unassembled WGS sequence"/>
</dbReference>
<dbReference type="STRING" id="366584.SAMN05216377_10843"/>
<name>A0A1G7QFZ8_PSEOR</name>
<keyword evidence="2" id="KW-0378">Hydrolase</keyword>
<sequence length="359" mass="36998">MAEGNHGLGYDPGHGEAPVQELLGRLAALDPSASLGLRVIACFDELVVGNVNTRGLLSAAASLTGCVAGFRQDHPPRTLRIDPGGEPVAGGGRGVSLSADGLTVWLERTGEPHANDAIVLERLALAVRIRHSRARQGLDNRRDLPTLLDGAAPVDDRRAAAGRLGLAATGTYRVVAAPLFATWGGHPTGPEDVVGTPFGPLHALVVPGGTRLDACPAGIGPAAGVDELHRSFRTAVVALRLCAPPDTPSVDADSYGALIGLLTDLPADAVLPDVDLLDAITAQPWGPATLDALVRAGSVRQAARLGGVHHSTMTTRVEAVAAALGFDPLDGIGRSRLGIAYLVWRLRHSTVLDLPTPGG</sequence>
<gene>
    <name evidence="2" type="ORF">SAMN05216377_10843</name>
</gene>
<dbReference type="GO" id="GO:0016787">
    <property type="term" value="F:hydrolase activity"/>
    <property type="evidence" value="ECO:0007669"/>
    <property type="project" value="UniProtKB-KW"/>
</dbReference>
<proteinExistence type="predicted"/>
<dbReference type="Gene3D" id="1.10.10.2840">
    <property type="entry name" value="PucR C-terminal helix-turn-helix domain"/>
    <property type="match status" value="1"/>
</dbReference>
<evidence type="ECO:0000259" key="1">
    <source>
        <dbReference type="Pfam" id="PF13556"/>
    </source>
</evidence>
<dbReference type="InterPro" id="IPR025736">
    <property type="entry name" value="PucR_C-HTH_dom"/>
</dbReference>